<evidence type="ECO:0000313" key="1">
    <source>
        <dbReference type="EMBL" id="TKA22974.1"/>
    </source>
</evidence>
<protein>
    <recommendedName>
        <fullName evidence="3">NB-ARC domain-containing protein</fullName>
    </recommendedName>
</protein>
<organism evidence="1 2">
    <name type="scientific">Friedmanniomyces endolithicus</name>
    <dbReference type="NCBI Taxonomy" id="329885"/>
    <lineage>
        <taxon>Eukaryota</taxon>
        <taxon>Fungi</taxon>
        <taxon>Dikarya</taxon>
        <taxon>Ascomycota</taxon>
        <taxon>Pezizomycotina</taxon>
        <taxon>Dothideomycetes</taxon>
        <taxon>Dothideomycetidae</taxon>
        <taxon>Mycosphaerellales</taxon>
        <taxon>Teratosphaeriaceae</taxon>
        <taxon>Friedmanniomyces</taxon>
    </lineage>
</organism>
<dbReference type="EMBL" id="NAJP01000245">
    <property type="protein sequence ID" value="TKA22974.1"/>
    <property type="molecule type" value="Genomic_DNA"/>
</dbReference>
<dbReference type="SUPFAM" id="SSF52540">
    <property type="entry name" value="P-loop containing nucleoside triphosphate hydrolases"/>
    <property type="match status" value="1"/>
</dbReference>
<reference evidence="1 2" key="1">
    <citation type="submission" date="2017-03" db="EMBL/GenBank/DDBJ databases">
        <title>Genomes of endolithic fungi from Antarctica.</title>
        <authorList>
            <person name="Coleine C."/>
            <person name="Masonjones S."/>
            <person name="Stajich J.E."/>
        </authorList>
    </citation>
    <scope>NUCLEOTIDE SEQUENCE [LARGE SCALE GENOMIC DNA]</scope>
    <source>
        <strain evidence="1 2">CCFEE 5311</strain>
    </source>
</reference>
<name>A0A4U0TM30_9PEZI</name>
<evidence type="ECO:0008006" key="3">
    <source>
        <dbReference type="Google" id="ProtNLM"/>
    </source>
</evidence>
<dbReference type="OrthoDB" id="20872at2759"/>
<dbReference type="Proteomes" id="UP000310066">
    <property type="component" value="Unassembled WGS sequence"/>
</dbReference>
<dbReference type="AlphaFoldDB" id="A0A4U0TM30"/>
<dbReference type="STRING" id="329885.A0A4U0TM30"/>
<comment type="caution">
    <text evidence="1">The sequence shown here is derived from an EMBL/GenBank/DDBJ whole genome shotgun (WGS) entry which is preliminary data.</text>
</comment>
<sequence length="237" mass="26948">MAHPHSSITLGDNHRGFQLGQNFGHVHVAPERPETPPEPASQVPFRRDPHFVERARLTNQIRAKLFEPAGRAALVELGGSQLAIEYARQLWQQSPQTWVLWIHASNVARFEQSVRDVADQLKIYGRKDPKADLLQLLRNWLRDKSKERWLIVLDNANDAGFLLEPPATTGEAQPAQRRIDYSPTCDHGSVIITTRSKQEALRLVYESDMVDVLPMREGEAESCLKASWESWARMTAK</sequence>
<dbReference type="InterPro" id="IPR027417">
    <property type="entry name" value="P-loop_NTPase"/>
</dbReference>
<accession>A0A4U0TM30</accession>
<gene>
    <name evidence="1" type="ORF">B0A54_18002</name>
</gene>
<evidence type="ECO:0000313" key="2">
    <source>
        <dbReference type="Proteomes" id="UP000310066"/>
    </source>
</evidence>
<dbReference type="Gene3D" id="3.40.50.300">
    <property type="entry name" value="P-loop containing nucleotide triphosphate hydrolases"/>
    <property type="match status" value="1"/>
</dbReference>
<proteinExistence type="predicted"/>